<accession>A0AA88DQQ6</accession>
<comment type="similarity">
    <text evidence="1">Belongs to the PPR family. P subfamily.</text>
</comment>
<gene>
    <name evidence="4" type="ORF">TIFTF001_028846</name>
</gene>
<dbReference type="EMBL" id="BTGU01000091">
    <property type="protein sequence ID" value="GMN59754.1"/>
    <property type="molecule type" value="Genomic_DNA"/>
</dbReference>
<comment type="caution">
    <text evidence="4">The sequence shown here is derived from an EMBL/GenBank/DDBJ whole genome shotgun (WGS) entry which is preliminary data.</text>
</comment>
<proteinExistence type="inferred from homology"/>
<evidence type="ECO:0000313" key="4">
    <source>
        <dbReference type="EMBL" id="GMN59754.1"/>
    </source>
</evidence>
<sequence>MQAVRPPPNIRTYAILLDGLCKNGELEEAMALFHNMEEKKLQLNIVIYNTLIGGTCKAGNLAAAKDLFCKLSFKGIQRDVRTYGIMIDGLLSGGLLGEALNLKMKWWPREDVSTCELFVDLISKGELDASLQLVGLLLSIVPVMFVFCKIESFPLSL</sequence>
<dbReference type="Pfam" id="PF13041">
    <property type="entry name" value="PPR_2"/>
    <property type="match status" value="1"/>
</dbReference>
<dbReference type="PANTHER" id="PTHR46128">
    <property type="entry name" value="MITOCHONDRIAL GROUP I INTRON SPLICING FACTOR CCM1"/>
    <property type="match status" value="1"/>
</dbReference>
<name>A0AA88DQQ6_FICCA</name>
<protein>
    <recommendedName>
        <fullName evidence="6">Pentatricopeptide repeat-containing protein</fullName>
    </recommendedName>
</protein>
<dbReference type="AlphaFoldDB" id="A0AA88DQQ6"/>
<dbReference type="PROSITE" id="PS51375">
    <property type="entry name" value="PPR"/>
    <property type="match status" value="2"/>
</dbReference>
<keyword evidence="2" id="KW-0677">Repeat</keyword>
<dbReference type="NCBIfam" id="TIGR00756">
    <property type="entry name" value="PPR"/>
    <property type="match status" value="2"/>
</dbReference>
<dbReference type="PANTHER" id="PTHR46128:SF358">
    <property type="entry name" value="TETRATRICOPEPTIDE REPEAT (TPR)-LIKE SUPERFAMILY PROTEIN"/>
    <property type="match status" value="1"/>
</dbReference>
<feature type="repeat" description="PPR" evidence="3">
    <location>
        <begin position="9"/>
        <end position="43"/>
    </location>
</feature>
<dbReference type="InterPro" id="IPR002885">
    <property type="entry name" value="PPR_rpt"/>
</dbReference>
<keyword evidence="5" id="KW-1185">Reference proteome</keyword>
<dbReference type="Pfam" id="PF12854">
    <property type="entry name" value="PPR_1"/>
    <property type="match status" value="1"/>
</dbReference>
<evidence type="ECO:0000256" key="3">
    <source>
        <dbReference type="PROSITE-ProRule" id="PRU00708"/>
    </source>
</evidence>
<evidence type="ECO:0000256" key="2">
    <source>
        <dbReference type="ARBA" id="ARBA00022737"/>
    </source>
</evidence>
<reference evidence="4" key="1">
    <citation type="submission" date="2023-07" db="EMBL/GenBank/DDBJ databases">
        <title>draft genome sequence of fig (Ficus carica).</title>
        <authorList>
            <person name="Takahashi T."/>
            <person name="Nishimura K."/>
        </authorList>
    </citation>
    <scope>NUCLEOTIDE SEQUENCE</scope>
</reference>
<evidence type="ECO:0000256" key="1">
    <source>
        <dbReference type="ARBA" id="ARBA00007626"/>
    </source>
</evidence>
<feature type="repeat" description="PPR" evidence="3">
    <location>
        <begin position="44"/>
        <end position="78"/>
    </location>
</feature>
<dbReference type="Proteomes" id="UP001187192">
    <property type="component" value="Unassembled WGS sequence"/>
</dbReference>
<organism evidence="4 5">
    <name type="scientific">Ficus carica</name>
    <name type="common">Common fig</name>
    <dbReference type="NCBI Taxonomy" id="3494"/>
    <lineage>
        <taxon>Eukaryota</taxon>
        <taxon>Viridiplantae</taxon>
        <taxon>Streptophyta</taxon>
        <taxon>Embryophyta</taxon>
        <taxon>Tracheophyta</taxon>
        <taxon>Spermatophyta</taxon>
        <taxon>Magnoliopsida</taxon>
        <taxon>eudicotyledons</taxon>
        <taxon>Gunneridae</taxon>
        <taxon>Pentapetalae</taxon>
        <taxon>rosids</taxon>
        <taxon>fabids</taxon>
        <taxon>Rosales</taxon>
        <taxon>Moraceae</taxon>
        <taxon>Ficeae</taxon>
        <taxon>Ficus</taxon>
    </lineage>
</organism>
<evidence type="ECO:0000313" key="5">
    <source>
        <dbReference type="Proteomes" id="UP001187192"/>
    </source>
</evidence>
<dbReference type="InterPro" id="IPR011990">
    <property type="entry name" value="TPR-like_helical_dom_sf"/>
</dbReference>
<evidence type="ECO:0008006" key="6">
    <source>
        <dbReference type="Google" id="ProtNLM"/>
    </source>
</evidence>
<dbReference type="InterPro" id="IPR050872">
    <property type="entry name" value="PPR_P_subfamily"/>
</dbReference>
<dbReference type="Gene3D" id="1.25.40.10">
    <property type="entry name" value="Tetratricopeptide repeat domain"/>
    <property type="match status" value="1"/>
</dbReference>